<accession>A0A2G3DX28</accession>
<reference evidence="2 3" key="2">
    <citation type="submission" date="2017-10" db="EMBL/GenBank/DDBJ databases">
        <authorList>
            <person name="Banno H."/>
            <person name="Chua N.-H."/>
        </authorList>
    </citation>
    <scope>NUCLEOTIDE SEQUENCE [LARGE SCALE GENOMIC DNA]</scope>
    <source>
        <strain evidence="2 3">JK626</strain>
    </source>
</reference>
<protein>
    <submittedName>
        <fullName evidence="2">Uncharacterized protein</fullName>
    </submittedName>
</protein>
<proteinExistence type="predicted"/>
<dbReference type="EMBL" id="PDYF01000008">
    <property type="protein sequence ID" value="PHU35588.1"/>
    <property type="molecule type" value="Genomic_DNA"/>
</dbReference>
<feature type="signal peptide" evidence="1">
    <location>
        <begin position="1"/>
        <end position="19"/>
    </location>
</feature>
<comment type="caution">
    <text evidence="2">The sequence shown here is derived from an EMBL/GenBank/DDBJ whole genome shotgun (WGS) entry which is preliminary data.</text>
</comment>
<evidence type="ECO:0000313" key="3">
    <source>
        <dbReference type="Proteomes" id="UP000225889"/>
    </source>
</evidence>
<dbReference type="Proteomes" id="UP000225889">
    <property type="component" value="Unassembled WGS sequence"/>
</dbReference>
<name>A0A2G3DX28_9FIRM</name>
<sequence length="724" mass="79842">MKKFLKTAINILLSGTIIAGTFINTGTISSAEESQGQKIFIPFRSDLVKYVTSNAGNKDTIIQSQWFRLFKEETGTPNWSSTYYSDYTSSTGITLSSKNTQVTYNSSFDPFLYRTITSNSDFISNWINTIPTVFEGYCNGYKNHPVFCDGIVDLTKNGYMLGGGYKKTNNIFEYGFTNKDYWDLKVLAILSFKWNEISTTQKNWCKTYLPYLIPDYESRGASAIAAKNNNEALYNLMTISNEGFNSTKGQEFFSYANSNNEIRIGELFNNIFSANKKTGDIRTSDVYTEVNLNGIFGGDADCDYNVSSLGDGDYDWFAYNICFSGDGIWSRIRTFTDGDSAAAILKKEWLLRYYAKHSSTGATSSVANAIAKQGQTETIVCGSATMPGCNKAVWNPNKAGFNCPGHSTTGYATVQKPVGVEYISFTSKAKGYKWKIVDTATGTVISENMENYSVSPTIKLDAKYIWSSSISVYVESYFQKKGELIGVGACYSGEETTSVNWTYVVLNQCEVNGHDYQYSYHFDSNHQSCTAEGICRGCGDRKSFVDSSLSKTEDSSAYIYTADFAHTPVAPRSTRVEKSTGTYTYRASDKNAISGKTHDSQSVSKIYTGAGFTLHTSISGTCSLASGYIKPGAKSITISASGSKNTFTIYNKKGGAIKTITLMSLYQGETKYTFDLSGCSDAELGGAYVVINMYSEDEYRSGMEIGQGAKSISTINFNYITIKY</sequence>
<gene>
    <name evidence="2" type="ORF">CSX01_03005</name>
</gene>
<evidence type="ECO:0000313" key="2">
    <source>
        <dbReference type="EMBL" id="PHU35588.1"/>
    </source>
</evidence>
<reference evidence="2 3" key="1">
    <citation type="submission" date="2017-10" db="EMBL/GenBank/DDBJ databases">
        <title>Resolving the taxonomy of Roseburia spp., Eubacterium rectale and Agathobacter spp. through phylogenomic analysis.</title>
        <authorList>
            <person name="Sheridan P.O."/>
            <person name="Walker A.W."/>
            <person name="Duncan S.H."/>
            <person name="Scott K.P."/>
            <person name="Toole P.W.O."/>
            <person name="Luis P."/>
            <person name="Flint H.J."/>
        </authorList>
    </citation>
    <scope>NUCLEOTIDE SEQUENCE [LARGE SCALE GENOMIC DNA]</scope>
    <source>
        <strain evidence="2 3">JK626</strain>
    </source>
</reference>
<keyword evidence="1" id="KW-0732">Signal</keyword>
<feature type="chain" id="PRO_5038536060" evidence="1">
    <location>
        <begin position="20"/>
        <end position="724"/>
    </location>
</feature>
<dbReference type="AlphaFoldDB" id="A0A2G3DX28"/>
<organism evidence="2 3">
    <name type="scientific">Pseudobutyrivibrio ruminis</name>
    <dbReference type="NCBI Taxonomy" id="46206"/>
    <lineage>
        <taxon>Bacteria</taxon>
        <taxon>Bacillati</taxon>
        <taxon>Bacillota</taxon>
        <taxon>Clostridia</taxon>
        <taxon>Lachnospirales</taxon>
        <taxon>Lachnospiraceae</taxon>
        <taxon>Pseudobutyrivibrio</taxon>
    </lineage>
</organism>
<dbReference type="RefSeq" id="WP_099391400.1">
    <property type="nucleotide sequence ID" value="NZ_PDYF01000008.1"/>
</dbReference>
<evidence type="ECO:0000256" key="1">
    <source>
        <dbReference type="SAM" id="SignalP"/>
    </source>
</evidence>